<evidence type="ECO:0000256" key="4">
    <source>
        <dbReference type="ARBA" id="ARBA00022989"/>
    </source>
</evidence>
<keyword evidence="4 6" id="KW-1133">Transmembrane helix</keyword>
<protein>
    <recommendedName>
        <fullName evidence="7">GtrA/DPMS transmembrane domain-containing protein</fullName>
    </recommendedName>
</protein>
<reference evidence="9" key="1">
    <citation type="submission" date="2017-09" db="EMBL/GenBank/DDBJ databases">
        <title>Depth-based differentiation of microbial function through sediment-hosted aquifers and enrichment of novel symbionts in the deep terrestrial subsurface.</title>
        <authorList>
            <person name="Probst A.J."/>
            <person name="Ladd B."/>
            <person name="Jarett J.K."/>
            <person name="Geller-Mcgrath D.E."/>
            <person name="Sieber C.M.K."/>
            <person name="Emerson J.B."/>
            <person name="Anantharaman K."/>
            <person name="Thomas B.C."/>
            <person name="Malmstrom R."/>
            <person name="Stieglmeier M."/>
            <person name="Klingl A."/>
            <person name="Woyke T."/>
            <person name="Ryan C.M."/>
            <person name="Banfield J.F."/>
        </authorList>
    </citation>
    <scope>NUCLEOTIDE SEQUENCE [LARGE SCALE GENOMIC DNA]</scope>
</reference>
<evidence type="ECO:0000313" key="8">
    <source>
        <dbReference type="EMBL" id="PIZ99418.1"/>
    </source>
</evidence>
<feature type="domain" description="GtrA/DPMS transmembrane" evidence="7">
    <location>
        <begin position="19"/>
        <end position="138"/>
    </location>
</feature>
<comment type="similarity">
    <text evidence="2">Belongs to the GtrA family.</text>
</comment>
<feature type="transmembrane region" description="Helical" evidence="6">
    <location>
        <begin position="50"/>
        <end position="71"/>
    </location>
</feature>
<evidence type="ECO:0000256" key="2">
    <source>
        <dbReference type="ARBA" id="ARBA00009399"/>
    </source>
</evidence>
<sequence length="140" mass="16560">MPIKALYNKHLPFLQQATKFIVVGFVNTLVDYVLYYILTRKISFFTDHYLVANAISFFVAVVNSYFLNNYWTFSTQQSFRWRIFIQYVLIYIVGSLIVAELILFLAVDILNIYDLIGKALAVIIGFLWNFTILRRYIFKQ</sequence>
<evidence type="ECO:0000256" key="5">
    <source>
        <dbReference type="ARBA" id="ARBA00023136"/>
    </source>
</evidence>
<name>A0A2M7VFK4_9BACT</name>
<gene>
    <name evidence="8" type="ORF">COX77_01620</name>
</gene>
<organism evidence="8 9">
    <name type="scientific">Candidatus Komeilibacteria bacterium CG_4_10_14_0_2_um_filter_37_10</name>
    <dbReference type="NCBI Taxonomy" id="1974470"/>
    <lineage>
        <taxon>Bacteria</taxon>
        <taxon>Candidatus Komeiliibacteriota</taxon>
    </lineage>
</organism>
<keyword evidence="5 6" id="KW-0472">Membrane</keyword>
<dbReference type="GO" id="GO:0005886">
    <property type="term" value="C:plasma membrane"/>
    <property type="evidence" value="ECO:0007669"/>
    <property type="project" value="TreeGrafter"/>
</dbReference>
<evidence type="ECO:0000259" key="7">
    <source>
        <dbReference type="Pfam" id="PF04138"/>
    </source>
</evidence>
<dbReference type="Proteomes" id="UP000230405">
    <property type="component" value="Unassembled WGS sequence"/>
</dbReference>
<dbReference type="InterPro" id="IPR051401">
    <property type="entry name" value="GtrA_CellWall_Glycosyl"/>
</dbReference>
<feature type="transmembrane region" description="Helical" evidence="6">
    <location>
        <begin position="20"/>
        <end position="38"/>
    </location>
</feature>
<comment type="caution">
    <text evidence="8">The sequence shown here is derived from an EMBL/GenBank/DDBJ whole genome shotgun (WGS) entry which is preliminary data.</text>
</comment>
<feature type="transmembrane region" description="Helical" evidence="6">
    <location>
        <begin position="112"/>
        <end position="133"/>
    </location>
</feature>
<feature type="transmembrane region" description="Helical" evidence="6">
    <location>
        <begin position="83"/>
        <end position="106"/>
    </location>
</feature>
<dbReference type="GO" id="GO:0000271">
    <property type="term" value="P:polysaccharide biosynthetic process"/>
    <property type="evidence" value="ECO:0007669"/>
    <property type="project" value="InterPro"/>
</dbReference>
<accession>A0A2M7VFK4</accession>
<dbReference type="Pfam" id="PF04138">
    <property type="entry name" value="GtrA_DPMS_TM"/>
    <property type="match status" value="1"/>
</dbReference>
<dbReference type="PANTHER" id="PTHR38459:SF1">
    <property type="entry name" value="PROPHAGE BACTOPRENOL-LINKED GLUCOSE TRANSLOCASE HOMOLOG"/>
    <property type="match status" value="1"/>
</dbReference>
<dbReference type="PANTHER" id="PTHR38459">
    <property type="entry name" value="PROPHAGE BACTOPRENOL-LINKED GLUCOSE TRANSLOCASE HOMOLOG"/>
    <property type="match status" value="1"/>
</dbReference>
<comment type="subcellular location">
    <subcellularLocation>
        <location evidence="1">Membrane</location>
        <topology evidence="1">Multi-pass membrane protein</topology>
    </subcellularLocation>
</comment>
<dbReference type="AlphaFoldDB" id="A0A2M7VFK4"/>
<proteinExistence type="inferred from homology"/>
<evidence type="ECO:0000313" key="9">
    <source>
        <dbReference type="Proteomes" id="UP000230405"/>
    </source>
</evidence>
<dbReference type="EMBL" id="PFPO01000028">
    <property type="protein sequence ID" value="PIZ99418.1"/>
    <property type="molecule type" value="Genomic_DNA"/>
</dbReference>
<evidence type="ECO:0000256" key="3">
    <source>
        <dbReference type="ARBA" id="ARBA00022692"/>
    </source>
</evidence>
<dbReference type="InterPro" id="IPR007267">
    <property type="entry name" value="GtrA_DPMS_TM"/>
</dbReference>
<keyword evidence="3 6" id="KW-0812">Transmembrane</keyword>
<evidence type="ECO:0000256" key="6">
    <source>
        <dbReference type="SAM" id="Phobius"/>
    </source>
</evidence>
<evidence type="ECO:0000256" key="1">
    <source>
        <dbReference type="ARBA" id="ARBA00004141"/>
    </source>
</evidence>